<dbReference type="Proteomes" id="UP000629098">
    <property type="component" value="Unassembled WGS sequence"/>
</dbReference>
<reference evidence="1" key="1">
    <citation type="submission" date="2020-09" db="EMBL/GenBank/DDBJ databases">
        <title>Iningainema tapete sp. nov. (Scytonemataceae, Cyanobacteria) from greenhouses in central Florida (USA) produces two types of nodularin with biosynthetic potential for microcystin-LR and anabaenopeptins.</title>
        <authorList>
            <person name="Berthold D.E."/>
            <person name="Lefler F.W."/>
            <person name="Huang I.-S."/>
            <person name="Abdulla H."/>
            <person name="Zimba P.V."/>
            <person name="Laughinghouse H.D. IV."/>
        </authorList>
    </citation>
    <scope>NUCLEOTIDE SEQUENCE</scope>
    <source>
        <strain evidence="1">BLCCT55</strain>
    </source>
</reference>
<name>A0A8J7C6M2_9CYAN</name>
<proteinExistence type="predicted"/>
<dbReference type="EMBL" id="JACXAE010000036">
    <property type="protein sequence ID" value="MBD2772171.1"/>
    <property type="molecule type" value="Genomic_DNA"/>
</dbReference>
<organism evidence="1 2">
    <name type="scientific">Iningainema tapete BLCC-T55</name>
    <dbReference type="NCBI Taxonomy" id="2748662"/>
    <lineage>
        <taxon>Bacteria</taxon>
        <taxon>Bacillati</taxon>
        <taxon>Cyanobacteriota</taxon>
        <taxon>Cyanophyceae</taxon>
        <taxon>Nostocales</taxon>
        <taxon>Scytonemataceae</taxon>
        <taxon>Iningainema tapete</taxon>
    </lineage>
</organism>
<sequence>MTAETNIQDWQQAFIATNLLAIGYNAWVGYLGGERGMVICSTNSPHLGIAGETFKAYFIPRRHLAPFLNAWLATPDTVLLQRHFMNAHILEAVDKYNPQKDVVFLLEYGNQAGFFYLTNLPITPPQCYQTVCKEWVEFQPIFTPLNGERICQD</sequence>
<evidence type="ECO:0000313" key="1">
    <source>
        <dbReference type="EMBL" id="MBD2772171.1"/>
    </source>
</evidence>
<keyword evidence="2" id="KW-1185">Reference proteome</keyword>
<gene>
    <name evidence="1" type="ORF">ICL16_08775</name>
</gene>
<dbReference type="AlphaFoldDB" id="A0A8J7C6M2"/>
<comment type="caution">
    <text evidence="1">The sequence shown here is derived from an EMBL/GenBank/DDBJ whole genome shotgun (WGS) entry which is preliminary data.</text>
</comment>
<accession>A0A8J7C6M2</accession>
<dbReference type="RefSeq" id="WP_190826462.1">
    <property type="nucleotide sequence ID" value="NZ_CAWPPI010000036.1"/>
</dbReference>
<protein>
    <submittedName>
        <fullName evidence="1">Uncharacterized protein</fullName>
    </submittedName>
</protein>
<evidence type="ECO:0000313" key="2">
    <source>
        <dbReference type="Proteomes" id="UP000629098"/>
    </source>
</evidence>